<protein>
    <submittedName>
        <fullName evidence="9">Transcriptional coactivator p15</fullName>
    </submittedName>
</protein>
<dbReference type="GO" id="GO:0060261">
    <property type="term" value="P:positive regulation of transcription initiation by RNA polymerase II"/>
    <property type="evidence" value="ECO:0007669"/>
    <property type="project" value="InterPro"/>
</dbReference>
<dbReference type="GO" id="GO:0003713">
    <property type="term" value="F:transcription coactivator activity"/>
    <property type="evidence" value="ECO:0007669"/>
    <property type="project" value="InterPro"/>
</dbReference>
<name>A0A061R104_9CHLO</name>
<dbReference type="Pfam" id="PF02229">
    <property type="entry name" value="PC4"/>
    <property type="match status" value="4"/>
</dbReference>
<keyword evidence="4" id="KW-0238">DNA-binding</keyword>
<dbReference type="EMBL" id="GBEZ01022636">
    <property type="protein sequence ID" value="JAC64211.1"/>
    <property type="molecule type" value="Transcribed_RNA"/>
</dbReference>
<dbReference type="Gene3D" id="2.30.31.10">
    <property type="entry name" value="Transcriptional Coactivator Pc4, Chain A"/>
    <property type="match status" value="4"/>
</dbReference>
<evidence type="ECO:0000256" key="3">
    <source>
        <dbReference type="ARBA" id="ARBA00023015"/>
    </source>
</evidence>
<dbReference type="PROSITE" id="PS51998">
    <property type="entry name" value="DEK_C"/>
    <property type="match status" value="1"/>
</dbReference>
<accession>A0A061R104</accession>
<gene>
    <name evidence="9" type="ORF">TSPGSL018_18812</name>
</gene>
<evidence type="ECO:0000256" key="7">
    <source>
        <dbReference type="SAM" id="MobiDB-lite"/>
    </source>
</evidence>
<dbReference type="PANTHER" id="PTHR13215">
    <property type="entry name" value="RNA POLYMERASE II TRANSCRIPTIONAL COACTIVATOR"/>
    <property type="match status" value="1"/>
</dbReference>
<feature type="region of interest" description="Disordered" evidence="7">
    <location>
        <begin position="61"/>
        <end position="80"/>
    </location>
</feature>
<dbReference type="AlphaFoldDB" id="A0A061R104"/>
<comment type="similarity">
    <text evidence="2">Belongs to the transcriptional coactivator PC4 family.</text>
</comment>
<sequence>MSSVTEELVKSELLQILKTCDFQVETERTIRKKLGQKLNCDVEAWKSTIKSFIHSYLENSANAEEDKEEANQHEEEDEDDCTQLEAELMAEMQGGKKRKASSTSAGPSKSAKRKGGEKVFPTGTLGKGKWNDEGEWVSNLSDSKRVCVREWKGSVYVDIREYYQRSGDWSPSKKGISLAVDQWILLKAGMDDVLHKIQRGVPNHVIRLAEERRLQLRSYKGLILVDIREFYHKGGELQPGKKGISLTGDLFATLSKRKQDVDAAVEMLGGDASRDVAEPADGASAAAKGALPVDDSEFSVALGPDNVRASITSFNGKKLVSIRHWVEKDGKLSPGFKGISLTAEQFDALVSGAERAAQALAKSDTGFSVELSPKRKVSVSVYSGEARLDIREYYGSEGNLKPTKKGISLLRGQWDALLQAAARLKTEGGMT</sequence>
<reference evidence="9" key="1">
    <citation type="submission" date="2014-05" db="EMBL/GenBank/DDBJ databases">
        <title>The transcriptome of the halophilic microalga Tetraselmis sp. GSL018 isolated from the Great Salt Lake, Utah.</title>
        <authorList>
            <person name="Jinkerson R.E."/>
            <person name="D'Adamo S."/>
            <person name="Posewitz M.C."/>
        </authorList>
    </citation>
    <scope>NUCLEOTIDE SEQUENCE</scope>
    <source>
        <strain evidence="9">GSL018</strain>
    </source>
</reference>
<organism evidence="9">
    <name type="scientific">Tetraselmis sp. GSL018</name>
    <dbReference type="NCBI Taxonomy" id="582737"/>
    <lineage>
        <taxon>Eukaryota</taxon>
        <taxon>Viridiplantae</taxon>
        <taxon>Chlorophyta</taxon>
        <taxon>core chlorophytes</taxon>
        <taxon>Chlorodendrophyceae</taxon>
        <taxon>Chlorodendrales</taxon>
        <taxon>Chlorodendraceae</taxon>
        <taxon>Tetraselmis</taxon>
    </lineage>
</organism>
<proteinExistence type="inferred from homology"/>
<dbReference type="InterPro" id="IPR014876">
    <property type="entry name" value="DEK_C"/>
</dbReference>
<feature type="domain" description="DEK-C" evidence="8">
    <location>
        <begin position="3"/>
        <end position="58"/>
    </location>
</feature>
<keyword evidence="5" id="KW-0804">Transcription</keyword>
<keyword evidence="3" id="KW-0805">Transcription regulation</keyword>
<dbReference type="GO" id="GO:0005634">
    <property type="term" value="C:nucleus"/>
    <property type="evidence" value="ECO:0007669"/>
    <property type="project" value="UniProtKB-SubCell"/>
</dbReference>
<comment type="subcellular location">
    <subcellularLocation>
        <location evidence="1">Nucleus</location>
    </subcellularLocation>
</comment>
<dbReference type="GO" id="GO:0003677">
    <property type="term" value="F:DNA binding"/>
    <property type="evidence" value="ECO:0007669"/>
    <property type="project" value="UniProtKB-KW"/>
</dbReference>
<dbReference type="SUPFAM" id="SSF54447">
    <property type="entry name" value="ssDNA-binding transcriptional regulator domain"/>
    <property type="match status" value="4"/>
</dbReference>
<evidence type="ECO:0000256" key="2">
    <source>
        <dbReference type="ARBA" id="ARBA00009001"/>
    </source>
</evidence>
<evidence type="ECO:0000259" key="8">
    <source>
        <dbReference type="PROSITE" id="PS51998"/>
    </source>
</evidence>
<dbReference type="InterPro" id="IPR003173">
    <property type="entry name" value="PC4_C"/>
</dbReference>
<evidence type="ECO:0000256" key="4">
    <source>
        <dbReference type="ARBA" id="ARBA00023125"/>
    </source>
</evidence>
<dbReference type="InterPro" id="IPR045125">
    <property type="entry name" value="Sub1/Tcp4-like"/>
</dbReference>
<keyword evidence="6" id="KW-0539">Nucleus</keyword>
<dbReference type="InterPro" id="IPR009044">
    <property type="entry name" value="ssDNA-bd_transcriptional_reg"/>
</dbReference>
<evidence type="ECO:0000256" key="1">
    <source>
        <dbReference type="ARBA" id="ARBA00004123"/>
    </source>
</evidence>
<evidence type="ECO:0000256" key="5">
    <source>
        <dbReference type="ARBA" id="ARBA00023163"/>
    </source>
</evidence>
<evidence type="ECO:0000313" key="9">
    <source>
        <dbReference type="EMBL" id="JAC64211.1"/>
    </source>
</evidence>
<evidence type="ECO:0000256" key="6">
    <source>
        <dbReference type="ARBA" id="ARBA00023242"/>
    </source>
</evidence>
<feature type="region of interest" description="Disordered" evidence="7">
    <location>
        <begin position="92"/>
        <end position="124"/>
    </location>
</feature>
<dbReference type="SUPFAM" id="SSF109715">
    <property type="entry name" value="DEK C-terminal domain"/>
    <property type="match status" value="1"/>
</dbReference>
<feature type="compositionally biased region" description="Acidic residues" evidence="7">
    <location>
        <begin position="63"/>
        <end position="80"/>
    </location>
</feature>
<dbReference type="Pfam" id="PF08766">
    <property type="entry name" value="DEK_C"/>
    <property type="match status" value="1"/>
</dbReference>